<dbReference type="EMBL" id="PXOA01000127">
    <property type="protein sequence ID" value="RFU80061.1"/>
    <property type="molecule type" value="Genomic_DNA"/>
</dbReference>
<dbReference type="InterPro" id="IPR010730">
    <property type="entry name" value="HET"/>
</dbReference>
<feature type="domain" description="Heterokaryon incompatibility" evidence="1">
    <location>
        <begin position="302"/>
        <end position="417"/>
    </location>
</feature>
<name>A0A395NX42_TRIAR</name>
<keyword evidence="3" id="KW-1185">Reference proteome</keyword>
<proteinExistence type="predicted"/>
<protein>
    <submittedName>
        <fullName evidence="2">Het domain</fullName>
    </submittedName>
</protein>
<dbReference type="InterPro" id="IPR052895">
    <property type="entry name" value="HetReg/Transcr_Mod"/>
</dbReference>
<comment type="caution">
    <text evidence="2">The sequence shown here is derived from an EMBL/GenBank/DDBJ whole genome shotgun (WGS) entry which is preliminary data.</text>
</comment>
<evidence type="ECO:0000313" key="2">
    <source>
        <dbReference type="EMBL" id="RFU80061.1"/>
    </source>
</evidence>
<accession>A0A395NX42</accession>
<dbReference type="STRING" id="490622.A0A395NX42"/>
<dbReference type="OrthoDB" id="2157530at2759"/>
<evidence type="ECO:0000259" key="1">
    <source>
        <dbReference type="Pfam" id="PF06985"/>
    </source>
</evidence>
<dbReference type="Proteomes" id="UP000266272">
    <property type="component" value="Unassembled WGS sequence"/>
</dbReference>
<gene>
    <name evidence="2" type="ORF">TARUN_2179</name>
</gene>
<sequence>MPSLRVKAADMAKKVAHEKQNNRKWATTPLEADYAVDTNHNEWVHNNIVEVRQDRDEEDNDRPDMRTRVTVKLAEGTHMDGIMAGVIDHHLLIHSEPAQPAAVREWHATKSVDIVEDSRGTCNVSVESGEFSWAFTKEEGFFYVPDELLQVVEVTDMLIVEAYGRSLFSRNTLPTSFRTLDGKMPKAWATSNVVPDELYGCYAEGSDKVLLGAFGLAIFNACEVTDPVGWEVEQISVSTSDGDTRGRNSQTQDDAPTWQFTRNLLAYKDCRCVGKEGECTSGKHVYDHETNSVRAMKLGESYVALSYVWAEAKDGTLQRAVQRMCEETKVTVFWIDQFCINQRCLTHKEEQIPQMGEIYSNAAYVACLLPHVSAVLPADVREATMVMHRQKFSQATATFRAQVKASAWFTRVWTWQEGLLAYSSKFVTSNDILEGWLVDNILNATRLGRCGYVSHLPALPASTNVQSLSVTVSSDTQLLPMRTASDAASRELRARWGVSRTFTLMGAVMATRKRMATVELDQLYGLLGMVDGGERMTVRYTSTMEDLLTEALQNGMVTAELLAGVTNCDTKGRCWLPNMRHTSHFAAGLGRLNRAGRKVEGNSEGMATVTGYTMPSSSVWAYDDSSVDIRFVLKSPEGETLASSNDEMLRQLLGTPVQVVLLDDVLSPDSYATCAIMVGAWNSFHRITSIRMLIEGQGIHSMMEEAHVIGCRLEE</sequence>
<organism evidence="2 3">
    <name type="scientific">Trichoderma arundinaceum</name>
    <dbReference type="NCBI Taxonomy" id="490622"/>
    <lineage>
        <taxon>Eukaryota</taxon>
        <taxon>Fungi</taxon>
        <taxon>Dikarya</taxon>
        <taxon>Ascomycota</taxon>
        <taxon>Pezizomycotina</taxon>
        <taxon>Sordariomycetes</taxon>
        <taxon>Hypocreomycetidae</taxon>
        <taxon>Hypocreales</taxon>
        <taxon>Hypocreaceae</taxon>
        <taxon>Trichoderma</taxon>
    </lineage>
</organism>
<dbReference type="Pfam" id="PF06985">
    <property type="entry name" value="HET"/>
    <property type="match status" value="1"/>
</dbReference>
<dbReference type="PANTHER" id="PTHR24148:SF81">
    <property type="entry name" value="HETEROKARYON INCOMPATIBILITY DOMAIN-CONTAINING PROTEIN"/>
    <property type="match status" value="1"/>
</dbReference>
<dbReference type="PANTHER" id="PTHR24148">
    <property type="entry name" value="ANKYRIN REPEAT DOMAIN-CONTAINING PROTEIN 39 HOMOLOG-RELATED"/>
    <property type="match status" value="1"/>
</dbReference>
<evidence type="ECO:0000313" key="3">
    <source>
        <dbReference type="Proteomes" id="UP000266272"/>
    </source>
</evidence>
<dbReference type="AlphaFoldDB" id="A0A395NX42"/>
<reference evidence="2 3" key="1">
    <citation type="journal article" date="2018" name="PLoS Pathog.">
        <title>Evolution of structural diversity of trichothecenes, a family of toxins produced by plant pathogenic and entomopathogenic fungi.</title>
        <authorList>
            <person name="Proctor R.H."/>
            <person name="McCormick S.P."/>
            <person name="Kim H.S."/>
            <person name="Cardoza R.E."/>
            <person name="Stanley A.M."/>
            <person name="Lindo L."/>
            <person name="Kelly A."/>
            <person name="Brown D.W."/>
            <person name="Lee T."/>
            <person name="Vaughan M.M."/>
            <person name="Alexander N.J."/>
            <person name="Busman M."/>
            <person name="Gutierrez S."/>
        </authorList>
    </citation>
    <scope>NUCLEOTIDE SEQUENCE [LARGE SCALE GENOMIC DNA]</scope>
    <source>
        <strain evidence="2 3">IBT 40837</strain>
    </source>
</reference>